<gene>
    <name evidence="3" type="ORF">SAMN04488001_1239</name>
</gene>
<evidence type="ECO:0000256" key="1">
    <source>
        <dbReference type="SAM" id="SignalP"/>
    </source>
</evidence>
<evidence type="ECO:0000313" key="3">
    <source>
        <dbReference type="EMBL" id="SDW57878.1"/>
    </source>
</evidence>
<dbReference type="AlphaFoldDB" id="A0A1H2UPK2"/>
<dbReference type="Proteomes" id="UP000199441">
    <property type="component" value="Unassembled WGS sequence"/>
</dbReference>
<dbReference type="InterPro" id="IPR024331">
    <property type="entry name" value="DUF3859"/>
</dbReference>
<feature type="chain" id="PRO_5011787979" description="DUF3859 domain-containing protein" evidence="1">
    <location>
        <begin position="24"/>
        <end position="189"/>
    </location>
</feature>
<dbReference type="RefSeq" id="WP_089945765.1">
    <property type="nucleotide sequence ID" value="NZ_JBHOGC010000002.1"/>
</dbReference>
<protein>
    <recommendedName>
        <fullName evidence="2">DUF3859 domain-containing protein</fullName>
    </recommendedName>
</protein>
<evidence type="ECO:0000259" key="2">
    <source>
        <dbReference type="Pfam" id="PF12975"/>
    </source>
</evidence>
<accession>A0A1H2UPK2</accession>
<organism evidence="3 4">
    <name type="scientific">Litoreibacter albidus</name>
    <dbReference type="NCBI Taxonomy" id="670155"/>
    <lineage>
        <taxon>Bacteria</taxon>
        <taxon>Pseudomonadati</taxon>
        <taxon>Pseudomonadota</taxon>
        <taxon>Alphaproteobacteria</taxon>
        <taxon>Rhodobacterales</taxon>
        <taxon>Roseobacteraceae</taxon>
        <taxon>Litoreibacter</taxon>
    </lineage>
</organism>
<sequence length="189" mass="20561">MTFSMLKAVLVGGLLSLSTTTQAQHLDSVAPERFFNGRMLAQINYGLVCPAGTATKLPAPGTHLGFITQRDQSQFIEHQTQIIPLTKGIGFGVDAKVLGDIDLRGVEVTVLHPPYAGTDVTEESWQTDIVRDASNLNFFLFEFPFEMVAGEWAIQASHRGQIVYSVSFKVVDPARVPNLASYCSGSLLS</sequence>
<feature type="signal peptide" evidence="1">
    <location>
        <begin position="1"/>
        <end position="23"/>
    </location>
</feature>
<evidence type="ECO:0000313" key="4">
    <source>
        <dbReference type="Proteomes" id="UP000199441"/>
    </source>
</evidence>
<keyword evidence="4" id="KW-1185">Reference proteome</keyword>
<keyword evidence="1" id="KW-0732">Signal</keyword>
<dbReference type="EMBL" id="FNOI01000002">
    <property type="protein sequence ID" value="SDW57878.1"/>
    <property type="molecule type" value="Genomic_DNA"/>
</dbReference>
<dbReference type="Gene3D" id="2.60.40.2390">
    <property type="match status" value="1"/>
</dbReference>
<reference evidence="4" key="1">
    <citation type="submission" date="2016-10" db="EMBL/GenBank/DDBJ databases">
        <authorList>
            <person name="Varghese N."/>
            <person name="Submissions S."/>
        </authorList>
    </citation>
    <scope>NUCLEOTIDE SEQUENCE [LARGE SCALE GENOMIC DNA]</scope>
    <source>
        <strain evidence="4">DSM 26922</strain>
    </source>
</reference>
<dbReference type="OrthoDB" id="7864302at2"/>
<feature type="domain" description="DUF3859" evidence="2">
    <location>
        <begin position="44"/>
        <end position="170"/>
    </location>
</feature>
<proteinExistence type="predicted"/>
<dbReference type="STRING" id="670155.SAMN04488001_1239"/>
<dbReference type="Pfam" id="PF12975">
    <property type="entry name" value="DUF3859"/>
    <property type="match status" value="1"/>
</dbReference>
<name>A0A1H2UPK2_9RHOB</name>